<dbReference type="EMBL" id="JAUSUC010000008">
    <property type="protein sequence ID" value="MDQ0214623.1"/>
    <property type="molecule type" value="Genomic_DNA"/>
</dbReference>
<keyword evidence="4" id="KW-0479">Metal-binding</keyword>
<keyword evidence="2 4" id="KW-0808">Transferase</keyword>
<dbReference type="EC" id="2.1.1.-" evidence="4"/>
<dbReference type="PROSITE" id="PS51682">
    <property type="entry name" value="SAM_OMT_I"/>
    <property type="match status" value="1"/>
</dbReference>
<dbReference type="SUPFAM" id="SSF53335">
    <property type="entry name" value="S-adenosyl-L-methionine-dependent methyltransferases"/>
    <property type="match status" value="1"/>
</dbReference>
<comment type="subunit">
    <text evidence="4">Homodimer.</text>
</comment>
<dbReference type="GO" id="GO:0000287">
    <property type="term" value="F:magnesium ion binding"/>
    <property type="evidence" value="ECO:0007669"/>
    <property type="project" value="UniProtKB-UniRule"/>
</dbReference>
<feature type="binding site" evidence="4">
    <location>
        <position position="156"/>
    </location>
    <ligand>
        <name>Mg(2+)</name>
        <dbReference type="ChEBI" id="CHEBI:18420"/>
    </ligand>
</feature>
<dbReference type="InterPro" id="IPR050362">
    <property type="entry name" value="Cation-dep_OMT"/>
</dbReference>
<dbReference type="CDD" id="cd02440">
    <property type="entry name" value="AdoMet_MTases"/>
    <property type="match status" value="1"/>
</dbReference>
<dbReference type="AlphaFoldDB" id="A0AAJ1WIP7"/>
<gene>
    <name evidence="4" type="primary">trmR</name>
    <name evidence="5" type="ORF">J2S13_001019</name>
</gene>
<accession>A0AAJ1WIP7</accession>
<keyword evidence="4" id="KW-0819">tRNA processing</keyword>
<feature type="binding site" evidence="4">
    <location>
        <position position="157"/>
    </location>
    <ligand>
        <name>Mg(2+)</name>
        <dbReference type="ChEBI" id="CHEBI:18420"/>
    </ligand>
</feature>
<dbReference type="GO" id="GO:0008757">
    <property type="term" value="F:S-adenosylmethionine-dependent methyltransferase activity"/>
    <property type="evidence" value="ECO:0007669"/>
    <property type="project" value="TreeGrafter"/>
</dbReference>
<sequence length="213" mass="24257">MNDELHHYIDSLLPGRDSFITDMEKFAKDNGVPIMETVGIEALLQFLRIQQPNNILEIGTAIGYSSLRMAKALPKANIVTIERDEIRYTQAIQYIEQAGYSDRIQLIFGDALETVHQVGQLGPFDAIFIDAAKGQYTKFFELYTDFLRPNGVVYTDNVLFKGLVTKELIEKKRIRSLVRKIQTYNEWLMNHSTFHTTILPVGDGLAVSIKRGE</sequence>
<comment type="function">
    <text evidence="4">Catalyzes the methylation of 5-hydroxyuridine (ho5U) to form 5-methoxyuridine (mo5U) at position 34 in tRNAs.</text>
</comment>
<dbReference type="GO" id="GO:0008171">
    <property type="term" value="F:O-methyltransferase activity"/>
    <property type="evidence" value="ECO:0007669"/>
    <property type="project" value="InterPro"/>
</dbReference>
<keyword evidence="4" id="KW-0460">Magnesium</keyword>
<dbReference type="Proteomes" id="UP001237207">
    <property type="component" value="Unassembled WGS sequence"/>
</dbReference>
<keyword evidence="6" id="KW-1185">Reference proteome</keyword>
<dbReference type="RefSeq" id="WP_307256605.1">
    <property type="nucleotide sequence ID" value="NZ_JAUSUC010000008.1"/>
</dbReference>
<comment type="catalytic activity">
    <reaction evidence="4">
        <text>5-hydroxyuridine(34) in tRNA + S-adenosyl-L-methionine = 5-methoxyuridine(34) in tRNA + S-adenosyl-L-homocysteine + H(+)</text>
        <dbReference type="Rhea" id="RHEA:60524"/>
        <dbReference type="Rhea" id="RHEA-COMP:13381"/>
        <dbReference type="Rhea" id="RHEA-COMP:15591"/>
        <dbReference type="ChEBI" id="CHEBI:15378"/>
        <dbReference type="ChEBI" id="CHEBI:57856"/>
        <dbReference type="ChEBI" id="CHEBI:59789"/>
        <dbReference type="ChEBI" id="CHEBI:136877"/>
        <dbReference type="ChEBI" id="CHEBI:143860"/>
    </reaction>
</comment>
<reference evidence="5" key="1">
    <citation type="submission" date="2023-07" db="EMBL/GenBank/DDBJ databases">
        <title>Genomic Encyclopedia of Type Strains, Phase IV (KMG-IV): sequencing the most valuable type-strain genomes for metagenomic binning, comparative biology and taxonomic classification.</title>
        <authorList>
            <person name="Goeker M."/>
        </authorList>
    </citation>
    <scope>NUCLEOTIDE SEQUENCE</scope>
    <source>
        <strain evidence="5">DSM 23947</strain>
    </source>
</reference>
<evidence type="ECO:0000313" key="5">
    <source>
        <dbReference type="EMBL" id="MDQ0214623.1"/>
    </source>
</evidence>
<evidence type="ECO:0000256" key="3">
    <source>
        <dbReference type="ARBA" id="ARBA00022691"/>
    </source>
</evidence>
<evidence type="ECO:0000313" key="6">
    <source>
        <dbReference type="Proteomes" id="UP001237207"/>
    </source>
</evidence>
<dbReference type="HAMAP" id="MF_02217">
    <property type="entry name" value="TrmR_methyltr"/>
    <property type="match status" value="1"/>
</dbReference>
<dbReference type="InterPro" id="IPR029063">
    <property type="entry name" value="SAM-dependent_MTases_sf"/>
</dbReference>
<comment type="similarity">
    <text evidence="4">Belongs to the class I-like SAM-binding methyltransferase superfamily. Cation-dependent O-methyltransferase family.</text>
</comment>
<dbReference type="PANTHER" id="PTHR10509">
    <property type="entry name" value="O-METHYLTRANSFERASE-RELATED"/>
    <property type="match status" value="1"/>
</dbReference>
<feature type="binding site" evidence="4">
    <location>
        <position position="130"/>
    </location>
    <ligand>
        <name>Mg(2+)</name>
        <dbReference type="ChEBI" id="CHEBI:18420"/>
    </ligand>
</feature>
<feature type="binding site" evidence="4">
    <location>
        <position position="65"/>
    </location>
    <ligand>
        <name>S-adenosyl-L-methionine</name>
        <dbReference type="ChEBI" id="CHEBI:59789"/>
    </ligand>
</feature>
<dbReference type="GO" id="GO:0030488">
    <property type="term" value="P:tRNA methylation"/>
    <property type="evidence" value="ECO:0007669"/>
    <property type="project" value="UniProtKB-UniRule"/>
</dbReference>
<keyword evidence="3 4" id="KW-0949">S-adenosyl-L-methionine</keyword>
<evidence type="ECO:0000256" key="2">
    <source>
        <dbReference type="ARBA" id="ARBA00022679"/>
    </source>
</evidence>
<organism evidence="5 6">
    <name type="scientific">Oikeobacillus pervagus</name>
    <dbReference type="NCBI Taxonomy" id="1325931"/>
    <lineage>
        <taxon>Bacteria</taxon>
        <taxon>Bacillati</taxon>
        <taxon>Bacillota</taxon>
        <taxon>Bacilli</taxon>
        <taxon>Bacillales</taxon>
        <taxon>Bacillaceae</taxon>
        <taxon>Oikeobacillus</taxon>
    </lineage>
</organism>
<comment type="caution">
    <text evidence="5">The sequence shown here is derived from an EMBL/GenBank/DDBJ whole genome shotgun (WGS) entry which is preliminary data.</text>
</comment>
<dbReference type="PANTHER" id="PTHR10509:SF14">
    <property type="entry name" value="CAFFEOYL-COA O-METHYLTRANSFERASE 3-RELATED"/>
    <property type="match status" value="1"/>
</dbReference>
<feature type="binding site" evidence="4">
    <location>
        <begin position="110"/>
        <end position="111"/>
    </location>
    <ligand>
        <name>S-adenosyl-L-methionine</name>
        <dbReference type="ChEBI" id="CHEBI:59789"/>
    </ligand>
</feature>
<dbReference type="Gene3D" id="3.40.50.150">
    <property type="entry name" value="Vaccinia Virus protein VP39"/>
    <property type="match status" value="1"/>
</dbReference>
<feature type="binding site" evidence="4">
    <location>
        <position position="82"/>
    </location>
    <ligand>
        <name>S-adenosyl-L-methionine</name>
        <dbReference type="ChEBI" id="CHEBI:59789"/>
    </ligand>
</feature>
<protein>
    <recommendedName>
        <fullName evidence="4">tRNA 5-hydroxyuridine methyltransferase</fullName>
        <ecNumber evidence="4">2.1.1.-</ecNumber>
    </recommendedName>
    <alternativeName>
        <fullName evidence="4">ho5U methyltransferase</fullName>
    </alternativeName>
</protein>
<name>A0AAJ1WIP7_9BACI</name>
<keyword evidence="1 4" id="KW-0489">Methyltransferase</keyword>
<evidence type="ECO:0000256" key="1">
    <source>
        <dbReference type="ARBA" id="ARBA00022603"/>
    </source>
</evidence>
<proteinExistence type="inferred from homology"/>
<evidence type="ECO:0000256" key="4">
    <source>
        <dbReference type="HAMAP-Rule" id="MF_02217"/>
    </source>
</evidence>
<dbReference type="Pfam" id="PF01596">
    <property type="entry name" value="Methyltransf_3"/>
    <property type="match status" value="1"/>
</dbReference>
<dbReference type="InterPro" id="IPR002935">
    <property type="entry name" value="SAM_O-MeTrfase"/>
</dbReference>
<dbReference type="GO" id="GO:0016300">
    <property type="term" value="F:tRNA (uridine) methyltransferase activity"/>
    <property type="evidence" value="ECO:0007669"/>
    <property type="project" value="UniProtKB-UniRule"/>
</dbReference>
<feature type="binding site" evidence="4">
    <location>
        <position position="130"/>
    </location>
    <ligand>
        <name>S-adenosyl-L-methionine</name>
        <dbReference type="ChEBI" id="CHEBI:59789"/>
    </ligand>
</feature>
<feature type="binding site" evidence="4">
    <location>
        <position position="35"/>
    </location>
    <ligand>
        <name>S-adenosyl-L-methionine</name>
        <dbReference type="ChEBI" id="CHEBI:59789"/>
    </ligand>
</feature>
<dbReference type="InterPro" id="IPR043675">
    <property type="entry name" value="TrmR_methyltr"/>
</dbReference>